<dbReference type="EMBL" id="JAPMKX010000002">
    <property type="protein sequence ID" value="MCX7537964.1"/>
    <property type="molecule type" value="Genomic_DNA"/>
</dbReference>
<reference evidence="1" key="1">
    <citation type="submission" date="2022-11" db="EMBL/GenBank/DDBJ databases">
        <title>Corynebacterium sp. isolated from Penguins.</title>
        <authorList>
            <person name="Sedlar K."/>
            <person name="Svec P."/>
        </authorList>
    </citation>
    <scope>NUCLEOTIDE SEQUENCE</scope>
    <source>
        <strain evidence="1">P5875</strain>
    </source>
</reference>
<dbReference type="Proteomes" id="UP001070238">
    <property type="component" value="Unassembled WGS sequence"/>
</dbReference>
<sequence>MTEIAALFVPVIVAVFAMQMERFETYCTRCTTQPSTVDTVN</sequence>
<evidence type="ECO:0000313" key="1">
    <source>
        <dbReference type="EMBL" id="MCX7537964.1"/>
    </source>
</evidence>
<accession>A0A9Q4CEG7</accession>
<name>A0A9Q4CEG7_9CORY</name>
<protein>
    <submittedName>
        <fullName evidence="1">Uncharacterized protein</fullName>
    </submittedName>
</protein>
<dbReference type="AlphaFoldDB" id="A0A9Q4CEG7"/>
<comment type="caution">
    <text evidence="1">The sequence shown here is derived from an EMBL/GenBank/DDBJ whole genome shotgun (WGS) entry which is preliminary data.</text>
</comment>
<evidence type="ECO:0000313" key="2">
    <source>
        <dbReference type="Proteomes" id="UP001070238"/>
    </source>
</evidence>
<proteinExistence type="predicted"/>
<dbReference type="RefSeq" id="WP_267164781.1">
    <property type="nucleotide sequence ID" value="NZ_JAENIP020000002.1"/>
</dbReference>
<organism evidence="1 2">
    <name type="scientific">Corynebacterium antarcticum</name>
    <dbReference type="NCBI Taxonomy" id="2800405"/>
    <lineage>
        <taxon>Bacteria</taxon>
        <taxon>Bacillati</taxon>
        <taxon>Actinomycetota</taxon>
        <taxon>Actinomycetes</taxon>
        <taxon>Mycobacteriales</taxon>
        <taxon>Corynebacteriaceae</taxon>
        <taxon>Corynebacterium</taxon>
    </lineage>
</organism>
<gene>
    <name evidence="1" type="ORF">OS123_05345</name>
</gene>